<dbReference type="EMBL" id="BK015446">
    <property type="protein sequence ID" value="DAE07145.1"/>
    <property type="molecule type" value="Genomic_DNA"/>
</dbReference>
<proteinExistence type="predicted"/>
<protein>
    <submittedName>
        <fullName evidence="2">Uncharacterized protein</fullName>
    </submittedName>
</protein>
<name>A0A8S5PL51_9CAUD</name>
<evidence type="ECO:0000313" key="2">
    <source>
        <dbReference type="EMBL" id="DAE07145.1"/>
    </source>
</evidence>
<evidence type="ECO:0000256" key="1">
    <source>
        <dbReference type="SAM" id="Phobius"/>
    </source>
</evidence>
<keyword evidence="1" id="KW-0812">Transmembrane</keyword>
<organism evidence="2">
    <name type="scientific">Myoviridae sp. ctsK93</name>
    <dbReference type="NCBI Taxonomy" id="2825190"/>
    <lineage>
        <taxon>Viruses</taxon>
        <taxon>Duplodnaviria</taxon>
        <taxon>Heunggongvirae</taxon>
        <taxon>Uroviricota</taxon>
        <taxon>Caudoviricetes</taxon>
    </lineage>
</organism>
<accession>A0A8S5PL51</accession>
<reference evidence="2" key="1">
    <citation type="journal article" date="2021" name="Proc. Natl. Acad. Sci. U.S.A.">
        <title>A Catalog of Tens of Thousands of Viruses from Human Metagenomes Reveals Hidden Associations with Chronic Diseases.</title>
        <authorList>
            <person name="Tisza M.J."/>
            <person name="Buck C.B."/>
        </authorList>
    </citation>
    <scope>NUCLEOTIDE SEQUENCE</scope>
    <source>
        <strain evidence="2">CtsK93</strain>
    </source>
</reference>
<keyword evidence="1" id="KW-1133">Transmembrane helix</keyword>
<feature type="transmembrane region" description="Helical" evidence="1">
    <location>
        <begin position="6"/>
        <end position="29"/>
    </location>
</feature>
<keyword evidence="1" id="KW-0472">Membrane</keyword>
<sequence>MLSCVVSVSACFSLYPFPRLCFVFFVIVYI</sequence>